<proteinExistence type="predicted"/>
<dbReference type="Proteomes" id="UP000198508">
    <property type="component" value="Unassembled WGS sequence"/>
</dbReference>
<keyword evidence="1" id="KW-0285">Flavoprotein</keyword>
<keyword evidence="6" id="KW-1185">Reference proteome</keyword>
<dbReference type="PANTHER" id="PTHR23026:SF90">
    <property type="entry name" value="IODOTYROSINE DEIODINASE 1"/>
    <property type="match status" value="1"/>
</dbReference>
<dbReference type="EMBL" id="FOIM01000023">
    <property type="protein sequence ID" value="SET99551.1"/>
    <property type="molecule type" value="Genomic_DNA"/>
</dbReference>
<feature type="domain" description="Nitroreductase" evidence="4">
    <location>
        <begin position="6"/>
        <end position="59"/>
    </location>
</feature>
<evidence type="ECO:0000313" key="6">
    <source>
        <dbReference type="Proteomes" id="UP000198508"/>
    </source>
</evidence>
<dbReference type="RefSeq" id="WP_092367529.1">
    <property type="nucleotide sequence ID" value="NZ_CABJCG010000020.1"/>
</dbReference>
<dbReference type="CDD" id="cd02150">
    <property type="entry name" value="nitroreductase"/>
    <property type="match status" value="1"/>
</dbReference>
<name>A0A1I0ISQ5_9FIRM</name>
<sequence>MPDSVLTRYSCREFTPDPVTGEQLRAIVRAGMQAPTAKNEQPWEFLVVQSEQGREALAASSPYAGSCRRAPVVIVALADLNRISPESPWWVQDMSACVENMLIEAVEQGLGGVWLGMYPRQDRVSAIREAFELPENLIPFAAVPVGHPAGEQKAKDRFDPKRIRWEK</sequence>
<dbReference type="GeneID" id="93279314"/>
<dbReference type="AlphaFoldDB" id="A0A1I0ISQ5"/>
<dbReference type="InterPro" id="IPR050627">
    <property type="entry name" value="Nitroreductase/BluB"/>
</dbReference>
<reference evidence="6" key="1">
    <citation type="submission" date="2016-10" db="EMBL/GenBank/DDBJ databases">
        <authorList>
            <person name="Varghese N."/>
            <person name="Submissions S."/>
        </authorList>
    </citation>
    <scope>NUCLEOTIDE SEQUENCE [LARGE SCALE GENOMIC DNA]</scope>
    <source>
        <strain evidence="6">NLAE-zl-G277</strain>
    </source>
</reference>
<dbReference type="PANTHER" id="PTHR23026">
    <property type="entry name" value="NADPH NITROREDUCTASE"/>
    <property type="match status" value="1"/>
</dbReference>
<protein>
    <submittedName>
        <fullName evidence="5">Nitroreductase</fullName>
    </submittedName>
</protein>
<evidence type="ECO:0000256" key="3">
    <source>
        <dbReference type="ARBA" id="ARBA00023002"/>
    </source>
</evidence>
<dbReference type="Pfam" id="PF00881">
    <property type="entry name" value="Nitroreductase"/>
    <property type="match status" value="2"/>
</dbReference>
<evidence type="ECO:0000256" key="2">
    <source>
        <dbReference type="ARBA" id="ARBA00022643"/>
    </source>
</evidence>
<dbReference type="SUPFAM" id="SSF55469">
    <property type="entry name" value="FMN-dependent nitroreductase-like"/>
    <property type="match status" value="1"/>
</dbReference>
<evidence type="ECO:0000256" key="1">
    <source>
        <dbReference type="ARBA" id="ARBA00022630"/>
    </source>
</evidence>
<dbReference type="InterPro" id="IPR029479">
    <property type="entry name" value="Nitroreductase"/>
</dbReference>
<dbReference type="InterPro" id="IPR000415">
    <property type="entry name" value="Nitroreductase-like"/>
</dbReference>
<dbReference type="Gene3D" id="3.40.109.10">
    <property type="entry name" value="NADH Oxidase"/>
    <property type="match status" value="1"/>
</dbReference>
<evidence type="ECO:0000259" key="4">
    <source>
        <dbReference type="Pfam" id="PF00881"/>
    </source>
</evidence>
<evidence type="ECO:0000313" key="5">
    <source>
        <dbReference type="EMBL" id="SET99551.1"/>
    </source>
</evidence>
<feature type="domain" description="Nitroreductase" evidence="4">
    <location>
        <begin position="67"/>
        <end position="147"/>
    </location>
</feature>
<gene>
    <name evidence="5" type="ORF">SAMN05216313_12327</name>
</gene>
<accession>A0A1I0ISQ5</accession>
<keyword evidence="2" id="KW-0288">FMN</keyword>
<organism evidence="5 6">
    <name type="scientific">Enterocloster lavalensis</name>
    <dbReference type="NCBI Taxonomy" id="460384"/>
    <lineage>
        <taxon>Bacteria</taxon>
        <taxon>Bacillati</taxon>
        <taxon>Bacillota</taxon>
        <taxon>Clostridia</taxon>
        <taxon>Lachnospirales</taxon>
        <taxon>Lachnospiraceae</taxon>
        <taxon>Enterocloster</taxon>
    </lineage>
</organism>
<dbReference type="STRING" id="460384.SAMN05216313_12327"/>
<keyword evidence="3" id="KW-0560">Oxidoreductase</keyword>
<dbReference type="GO" id="GO:0016491">
    <property type="term" value="F:oxidoreductase activity"/>
    <property type="evidence" value="ECO:0007669"/>
    <property type="project" value="UniProtKB-KW"/>
</dbReference>